<evidence type="ECO:0000256" key="1">
    <source>
        <dbReference type="ARBA" id="ARBA00010088"/>
    </source>
</evidence>
<feature type="signal peptide" evidence="4">
    <location>
        <begin position="1"/>
        <end position="27"/>
    </location>
</feature>
<protein>
    <submittedName>
        <fullName evidence="6">Alpha/beta fold hydrolase</fullName>
    </submittedName>
</protein>
<keyword evidence="2 4" id="KW-0732">Signal</keyword>
<proteinExistence type="inferred from homology"/>
<evidence type="ECO:0000313" key="6">
    <source>
        <dbReference type="EMBL" id="MBM9505318.1"/>
    </source>
</evidence>
<dbReference type="Proteomes" id="UP000749040">
    <property type="component" value="Unassembled WGS sequence"/>
</dbReference>
<evidence type="ECO:0000256" key="3">
    <source>
        <dbReference type="ARBA" id="ARBA00022801"/>
    </source>
</evidence>
<dbReference type="InterPro" id="IPR051601">
    <property type="entry name" value="Serine_prot/Carboxylest_S33"/>
</dbReference>
<dbReference type="RefSeq" id="WP_205357157.1">
    <property type="nucleotide sequence ID" value="NZ_JADKYB010000005.1"/>
</dbReference>
<name>A0ABS2TPQ4_9ACTN</name>
<reference evidence="6 7" key="1">
    <citation type="submission" date="2021-01" db="EMBL/GenBank/DDBJ databases">
        <title>Streptomyces acididurans sp. nov., isolated from a peat swamp forest soil.</title>
        <authorList>
            <person name="Chantavorakit T."/>
            <person name="Duangmal K."/>
        </authorList>
    </citation>
    <scope>NUCLEOTIDE SEQUENCE [LARGE SCALE GENOMIC DNA]</scope>
    <source>
        <strain evidence="6 7">KK5PA1</strain>
    </source>
</reference>
<keyword evidence="3 6" id="KW-0378">Hydrolase</keyword>
<dbReference type="GO" id="GO:0016787">
    <property type="term" value="F:hydrolase activity"/>
    <property type="evidence" value="ECO:0007669"/>
    <property type="project" value="UniProtKB-KW"/>
</dbReference>
<keyword evidence="7" id="KW-1185">Reference proteome</keyword>
<dbReference type="PANTHER" id="PTHR43248">
    <property type="entry name" value="2-SUCCINYL-6-HYDROXY-2,4-CYCLOHEXADIENE-1-CARBOXYLATE SYNTHASE"/>
    <property type="match status" value="1"/>
</dbReference>
<evidence type="ECO:0000313" key="7">
    <source>
        <dbReference type="Proteomes" id="UP000749040"/>
    </source>
</evidence>
<organism evidence="6 7">
    <name type="scientific">Actinacidiphila acididurans</name>
    <dbReference type="NCBI Taxonomy" id="2784346"/>
    <lineage>
        <taxon>Bacteria</taxon>
        <taxon>Bacillati</taxon>
        <taxon>Actinomycetota</taxon>
        <taxon>Actinomycetes</taxon>
        <taxon>Kitasatosporales</taxon>
        <taxon>Streptomycetaceae</taxon>
        <taxon>Actinacidiphila</taxon>
    </lineage>
</organism>
<comment type="similarity">
    <text evidence="1">Belongs to the peptidase S33 family.</text>
</comment>
<dbReference type="EMBL" id="JADKYB010000005">
    <property type="protein sequence ID" value="MBM9505318.1"/>
    <property type="molecule type" value="Genomic_DNA"/>
</dbReference>
<accession>A0ABS2TPQ4</accession>
<comment type="caution">
    <text evidence="6">The sequence shown here is derived from an EMBL/GenBank/DDBJ whole genome shotgun (WGS) entry which is preliminary data.</text>
</comment>
<evidence type="ECO:0000259" key="5">
    <source>
        <dbReference type="Pfam" id="PF08386"/>
    </source>
</evidence>
<evidence type="ECO:0000256" key="4">
    <source>
        <dbReference type="SAM" id="SignalP"/>
    </source>
</evidence>
<dbReference type="PANTHER" id="PTHR43248:SF29">
    <property type="entry name" value="TRIPEPTIDYL AMINOPEPTIDASE"/>
    <property type="match status" value="1"/>
</dbReference>
<evidence type="ECO:0000256" key="2">
    <source>
        <dbReference type="ARBA" id="ARBA00022729"/>
    </source>
</evidence>
<gene>
    <name evidence="6" type="ORF">ITX44_12330</name>
</gene>
<feature type="domain" description="Peptidase S33 tripeptidyl aminopeptidase-like C-terminal" evidence="5">
    <location>
        <begin position="420"/>
        <end position="521"/>
    </location>
</feature>
<dbReference type="PROSITE" id="PS51257">
    <property type="entry name" value="PROKAR_LIPOPROTEIN"/>
    <property type="match status" value="1"/>
</dbReference>
<dbReference type="Pfam" id="PF08386">
    <property type="entry name" value="Abhydrolase_4"/>
    <property type="match status" value="1"/>
</dbReference>
<dbReference type="InterPro" id="IPR029058">
    <property type="entry name" value="AB_hydrolase_fold"/>
</dbReference>
<sequence>MHATRLFRIPATVIAVTGLLLSACSTGGGGHGAAASSPVPSASAGSLTPLPTASPANLAPYYHQKLSWRDCGAPGFQCAKMKVPLDYAHPSAADDLTLSVARKKAAGPGSRLGSMLVNPGGPGGSAIDYLQYAALGYPSAVTSRYDMVGLDPRGVARSSPVECLSDRQMDAYTEVDTTPDTAAEITDLTSADKSFAAGCEKRSAKLLAHVSTVDSARDMDVLRALLGDAKLTYVGKSYGTFLGATYAGLFPQRVGRLVLDGAMDPSVSSLEGSRQQAGGFEVAFAAFAKDCVKQSGCPLGTSLDAAGKNLDDLFRRLDAHPLATGTSRPLTEALGTTGVIAAMYDQEAWPTLRSALSSADQGDGGPLLKLSDSYYERDNSGKYSNLMYANAAVNCLDLPPALHTPADVERALPSFRAASPHFGTTLAWSSLVCGYWPVPATGRPQRIAAKGAAPILVVGTTRDPATPYAWAVSLAHQLSSGHLLTYVGDGHTAYARGSDCIDSSVNAYLLAGTVPAAGKHCT</sequence>
<dbReference type="InterPro" id="IPR013595">
    <property type="entry name" value="Pept_S33_TAP-like_C"/>
</dbReference>
<dbReference type="SUPFAM" id="SSF53474">
    <property type="entry name" value="alpha/beta-Hydrolases"/>
    <property type="match status" value="1"/>
</dbReference>
<feature type="chain" id="PRO_5046782399" evidence="4">
    <location>
        <begin position="28"/>
        <end position="522"/>
    </location>
</feature>
<dbReference type="Gene3D" id="3.40.50.1820">
    <property type="entry name" value="alpha/beta hydrolase"/>
    <property type="match status" value="1"/>
</dbReference>